<evidence type="ECO:0000313" key="10">
    <source>
        <dbReference type="Proteomes" id="UP000247483"/>
    </source>
</evidence>
<keyword evidence="6" id="KW-0175">Coiled coil</keyword>
<sequence length="3486" mass="376477">MNKNLYRVIFNKKRGMQMVVAEIATTSKGHQKAATDEKPLTVKARFSTLKPITLFVSLSLGFVTLSLPAYGSDIVADNQAAKNQRPQVISTANGITQVNIQTPNSKGVSHNKYQQFNVSERGAILNNSGKISQTQIAGYVQGNEFLKSSGPAKIILNEINSRNPSQLNGVIEVAGQKAQVVIANPSGITCNGCGFINASRSTLTTGKPIMQNGELTGYRVEQGQIVVTGKGLDSSGQSYTDLISRTVSVNSAIWANELNVVTGKNQVSQDGKTITPLADSGEHDKPEVSIDVSQLGGMYAGAIRMVGTEKGVGVHNAGELGASVSTLSISADGKITNRGAIQALQNIELHSRNDIDNQKQIYSKQKVILSSGKTISNDGTLMAKNDIKLNANQINSTQKSAIIAGVDTQGKLTQAGSIEADASKIALNGQNKASQKLALNAKQSVNLDDSQTYAHEIKLNSEQLSLKSAQLQTEQQLNLNHSGAIDTSNATLQTQKGITLATDKLTNNNGTFIAQEDINIKANQIQSQEANLLTNGKLTIDANDIALQKAALSAKGAILLSGDKVNADELALVTEQTLQVNSQELSTNQADLQAKQSIAINANNYYAQYLKLITTGALSLKANNLQLNHSQISALNNIDITADALQNQQSNWLTNNDINVNANHIDNQLSQINAVGTINYQFTSLNNNYARLISGRDLIFTGDNLQSQQAKWQSGNHTNINISGLFDNQFSTLVAKGQLAIRALAINNDNGQLISDQTLSIDSKQLSSHNGGLQAEQGLNLNVAEQFAAHAASLYSGQQMVIDSDNIDLSDATIGAKGDIALKGAQQQLNHSEILSNGQIQLSATNIKADDAVIKSANDLTIQALAFAAFNRAQLVTNQILTIVAGQAESASSMMYAKLGMGMHFNALKNQNSSWLSEGAISLFAKQFNNQNATIEAKQNIDITAEQFNNRDAAWLTEGGLIIDATNIDNHATQMQSKAGIDIHAQHQLSNDNALLISEQGINIQANEMSNTHAQFSGNQSIDINAHRLDNQYSTFFSGGKINLISQIFNNEDSEIKAKQGIDIQTQSADSNRANYVTEGDFTFSSQQAALNNATIASKGKMNITGDQQLSLQDAQLTSLGQMQLKANTIKSSASDIYSLGNIDITAQTVKNDNASLISDQDISIHADTIDTTESEIGAEGNINVSAITLNNNKAKWVAKKAISINAQKLTNIAAQLASHQSLNIHAKKIDNQQAVLSAKETIAIDADKLDNSQAKLFSNQSVTLVADELNNREATIKADQSITINSQKMVNNNAILVAENAIDIQADTLNNSKASLQSQSQITVKANQLNNESALLLAGEKGLNITSEQLNNQQAQLFSKGDLTLNSQYIDNQHANILTEKALNINAEQINNQLAQLQAKGNITLQAVAQNNQKATILSEQDIKLTATDSLDNRDAQLTANGVIDMQASNHINNSHTSLLANRAILLNSADVDNQLASLKTNGLIDVKAGSLNNQQAEYLANDIVLTSPNLNNQHSKLTANEKLIIDAQHFDNTQGQLLANDIYLRTRAYRGNGNIQSKNNLSLDLEETFVNETQLSANGHLSIRTQNDIINKNKITAGKQVSLESQQLTNEQQAEISAEYLSLKHQNVTNHGLIDATTAVMRTNKLDNLAGGRIYADNLAIHANWLNNLAKNNLAPVIAARQNFHLGVETLNNYTHAQLLSLGNFIIGGGLDENWNVTGMAKQINNHSATIEAHGDLSIAANQLNNINDHIVTEMRKSDEPPEREEYFEHEGSLEKYSPDDVYYRIQVFYFYRYKLPLPISYGCEKHGRRCYYKWNDIPEQFRETGIIERIKVSDGSYKNSNHYKIVKTKYQTTVLETDPGNITAAGNVIIRGQTLNNQDSKIIAGKNVNINVDQLNNHSQEAIAKYVYSGKRIEHWKNDTDDYRSKDHKYTKPDEIFIDNALNKNIVDHQIFEKTQLTEQPRSEVNVENSHNSVAVDKTVNDTLSQQAKVVSAQSIAINSNQSDKNKIKADAYHPQGSITTIESKPDTNIEEGLTNQERQHTATNEPVPQVSNDITPSKTISVYEPNLTLPDNSLWIVNKDTNKNYLVETDPRFTNRKKWLSSDYMLNRLATDPDLVLKRLGDGYYEQQLIQQQIVGLTGHRYLQGYQSDLEQYQALMDAGVSFAQEFGIAIGLELTSEQMRALTTDIVLLVKKTVMVNGQPTEVLVPQVYIVNRPQLGTDGAVIAGDNVFVKGEQLNNTGLIAAKQDALLDGYNVTNKGTIYGGRVEIDAQNDIINYGKLVGDKLVYLSADNDINLLSSTRTQTRARNLLTNIDQASTIQVNNGNIVINAGHDINAKAGYIVNSGKEGTTWLQAGHDIGLTTADIEEKYDYRARKDYRITDEKGVVGTEIMAANNIQLVAGNDIKAKTVDITAGNHLGLQAGHDINIGSSTESAYLDEFHKYKDKGFLKSSSEKTKVTIDNTTQKGSELYGDSVTINAGNNLSVTGSQVVGTNDVNLKAGNDITIDAAEESYYRKEQTIKKKSGLMGSGGIGFTIGKEKESLKQTDTEQAYVGSVVGSTDGSVNIQAGKNIAIKGSDVIAKRDIKLQGENVNIEALDAKTTYKEEYKYEKTGLTVALTGTAADMYEAAQAVKRAKHQDNDKILALQSIKSALSAIEAIEDLQLKNQQGQSQASIGISAMVGTQRTEREVNQEQHNVISSGVSAGRNINIIASGDKNQQGGDITLKGSEVKAGNDINLTANHDVNVIGAVNTQHSDRDEKSYGGGVGIQLQFGGDESGFRFKANGNFSRERENADGSAWTESIIEAKNNLNIKTGNDVNIIGGQLKGDSVKMNVGNNLNIQSLQDTDDYDYEKISASVSGTAGFGGFSANGSLSATNIDSKWASVTDQSGIFAGKGGYDITVGNNTDLKGAVIASEADDTRKNRLDTGTISFSDIENKADFNVTHVSVSGGTGGPGMPTAYQNSDSASSTTKSAVEQGQLIIRNQDKQQQNIADLSRDTESANNPLKQIFDKQKELDKIETVELIKDIAQQAKSITQKYDRIQAQKDIENNKELLSKAEALKQYNDLSDEDKAKISFEKFYTDNQEYWYYAAVDTQLEANKQKGNNIGTMGSDVSKGIDTATAIITGIITGDMTGGLAGASAPWLAEQIKLHTGHLDKDGKWETDDIAGNLIAHAILGAVVAELQGNSGLAGGTGAVIGESAAWFISEKLYGKKVEELTESEKENMSALAQLATGFAVAAGGGSVGDAGAAISSSKNAVENNYGDYVGYAFYNASKTKCGDDPECINKTTMEIMQGQKEFMDKYGKPIIIAEAAALTLPALISVLPESAIIGGTISGGGNAVGQYLTTGKVNSNDVIIWTGVGMFTGGYGTGLWGTTGWGIAGGATSSYLKDENPIIGGLIGGSSSFVGYGAGKLVENPLQSWFNPVANKYIHETNRGFLGITGHYTESSIPAWGGSLTNSGTSELFNKIVNDRLKENNNEKK</sequence>
<dbReference type="Proteomes" id="UP000247483">
    <property type="component" value="Unassembled WGS sequence"/>
</dbReference>
<evidence type="ECO:0000256" key="2">
    <source>
        <dbReference type="ARBA" id="ARBA00022656"/>
    </source>
</evidence>
<feature type="region of interest" description="Disordered" evidence="7">
    <location>
        <begin position="2041"/>
        <end position="2060"/>
    </location>
</feature>
<dbReference type="InterPro" id="IPR011050">
    <property type="entry name" value="Pectin_lyase_fold/virulence"/>
</dbReference>
<evidence type="ECO:0000256" key="1">
    <source>
        <dbReference type="ARBA" id="ARBA00004219"/>
    </source>
</evidence>
<name>A0A2V4E0F4_9GAMM</name>
<dbReference type="GO" id="GO:0003824">
    <property type="term" value="F:catalytic activity"/>
    <property type="evidence" value="ECO:0007669"/>
    <property type="project" value="UniProtKB-ARBA"/>
</dbReference>
<proteinExistence type="inferred from homology"/>
<keyword evidence="2" id="KW-0800">Toxin</keyword>
<evidence type="ECO:0000259" key="8">
    <source>
        <dbReference type="SMART" id="SM00912"/>
    </source>
</evidence>
<dbReference type="RefSeq" id="WP_110422437.1">
    <property type="nucleotide sequence ID" value="NZ_QGLP01000003.1"/>
</dbReference>
<dbReference type="SMART" id="SM00912">
    <property type="entry name" value="Haemagg_act"/>
    <property type="match status" value="1"/>
</dbReference>
<feature type="coiled-coil region" evidence="6">
    <location>
        <begin position="3028"/>
        <end position="3064"/>
    </location>
</feature>
<evidence type="ECO:0000256" key="4">
    <source>
        <dbReference type="ARBA" id="ARBA00023026"/>
    </source>
</evidence>
<reference evidence="9 10" key="1">
    <citation type="submission" date="2018-05" db="EMBL/GenBank/DDBJ databases">
        <title>Reference genomes for bee gut microbiota database.</title>
        <authorList>
            <person name="Ellegaard K.M."/>
        </authorList>
    </citation>
    <scope>NUCLEOTIDE SEQUENCE [LARGE SCALE GENOMIC DNA]</scope>
    <source>
        <strain evidence="9 10">ESL0177</strain>
    </source>
</reference>
<dbReference type="Pfam" id="PF13018">
    <property type="entry name" value="ESPR"/>
    <property type="match status" value="1"/>
</dbReference>
<dbReference type="Pfam" id="PF05860">
    <property type="entry name" value="TPS"/>
    <property type="match status" value="1"/>
</dbReference>
<dbReference type="Pfam" id="PF05594">
    <property type="entry name" value="Fil_haemagg"/>
    <property type="match status" value="10"/>
</dbReference>
<dbReference type="GO" id="GO:0090729">
    <property type="term" value="F:toxin activity"/>
    <property type="evidence" value="ECO:0007669"/>
    <property type="project" value="UniProtKB-KW"/>
</dbReference>
<dbReference type="Pfam" id="PF13332">
    <property type="entry name" value="Fil_haemagg_2"/>
    <property type="match status" value="3"/>
</dbReference>
<dbReference type="NCBIfam" id="TIGR01901">
    <property type="entry name" value="adhes_NPXG"/>
    <property type="match status" value="1"/>
</dbReference>
<dbReference type="SUPFAM" id="SSF51126">
    <property type="entry name" value="Pectin lyase-like"/>
    <property type="match status" value="1"/>
</dbReference>
<dbReference type="InterPro" id="IPR006914">
    <property type="entry name" value="VENN_dom"/>
</dbReference>
<dbReference type="NCBIfam" id="TIGR01731">
    <property type="entry name" value="fil_hemag_20aa"/>
    <property type="match status" value="13"/>
</dbReference>
<keyword evidence="3" id="KW-1266">Target cell cytoplasm</keyword>
<feature type="domain" description="Filamentous haemagglutinin FhaB/tRNA nuclease CdiA-like TPS" evidence="8">
    <location>
        <begin position="92"/>
        <end position="213"/>
    </location>
</feature>
<evidence type="ECO:0000313" key="9">
    <source>
        <dbReference type="EMBL" id="PXZ06662.1"/>
    </source>
</evidence>
<dbReference type="EMBL" id="QGLP01000003">
    <property type="protein sequence ID" value="PXZ06662.1"/>
    <property type="molecule type" value="Genomic_DNA"/>
</dbReference>
<organism evidence="9 10">
    <name type="scientific">Gilliamella apicola</name>
    <dbReference type="NCBI Taxonomy" id="1196095"/>
    <lineage>
        <taxon>Bacteria</taxon>
        <taxon>Pseudomonadati</taxon>
        <taxon>Pseudomonadota</taxon>
        <taxon>Gammaproteobacteria</taxon>
        <taxon>Orbales</taxon>
        <taxon>Orbaceae</taxon>
        <taxon>Gilliamella</taxon>
    </lineage>
</organism>
<evidence type="ECO:0000256" key="6">
    <source>
        <dbReference type="SAM" id="Coils"/>
    </source>
</evidence>
<protein>
    <recommendedName>
        <fullName evidence="8">Filamentous haemagglutinin FhaB/tRNA nuclease CdiA-like TPS domain-containing protein</fullName>
    </recommendedName>
</protein>
<dbReference type="InterPro" id="IPR010069">
    <property type="entry name" value="CdiA_FHA1_rpt"/>
</dbReference>
<dbReference type="InterPro" id="IPR008619">
    <property type="entry name" value="Filamentous_hemagglutn_rpt"/>
</dbReference>
<dbReference type="InterPro" id="IPR025157">
    <property type="entry name" value="Hemagglutinin_rpt"/>
</dbReference>
<dbReference type="InterPro" id="IPR008638">
    <property type="entry name" value="FhaB/CdiA-like_TPS"/>
</dbReference>
<evidence type="ECO:0000256" key="3">
    <source>
        <dbReference type="ARBA" id="ARBA00022913"/>
    </source>
</evidence>
<evidence type="ECO:0000256" key="5">
    <source>
        <dbReference type="ARBA" id="ARBA00024043"/>
    </source>
</evidence>
<gene>
    <name evidence="9" type="ORF">DKK79_00640</name>
</gene>
<keyword evidence="4" id="KW-0843">Virulence</keyword>
<accession>A0A2V4E0F4</accession>
<dbReference type="InterPro" id="IPR012334">
    <property type="entry name" value="Pectin_lyas_fold"/>
</dbReference>
<comment type="caution">
    <text evidence="9">The sequence shown here is derived from an EMBL/GenBank/DDBJ whole genome shotgun (WGS) entry which is preliminary data.</text>
</comment>
<dbReference type="InterPro" id="IPR024973">
    <property type="entry name" value="ESPR"/>
</dbReference>
<comment type="similarity">
    <text evidence="5">In the N-terminal section; belongs to the CdiA toxin family.</text>
</comment>
<evidence type="ECO:0000256" key="7">
    <source>
        <dbReference type="SAM" id="MobiDB-lite"/>
    </source>
</evidence>
<dbReference type="Pfam" id="PF04829">
    <property type="entry name" value="PT-VENN"/>
    <property type="match status" value="1"/>
</dbReference>
<dbReference type="Gene3D" id="2.160.20.10">
    <property type="entry name" value="Single-stranded right-handed beta-helix, Pectin lyase-like"/>
    <property type="match status" value="1"/>
</dbReference>
<feature type="region of interest" description="Disordered" evidence="7">
    <location>
        <begin position="2007"/>
        <end position="2031"/>
    </location>
</feature>
<comment type="subcellular location">
    <subcellularLocation>
        <location evidence="1">Target cell</location>
        <location evidence="1">Target cell cytoplasm</location>
    </subcellularLocation>
</comment>